<comment type="caution">
    <text evidence="2">The sequence shown here is derived from an EMBL/GenBank/DDBJ whole genome shotgun (WGS) entry which is preliminary data.</text>
</comment>
<keyword evidence="3" id="KW-1185">Reference proteome</keyword>
<evidence type="ECO:0000256" key="1">
    <source>
        <dbReference type="SAM" id="SignalP"/>
    </source>
</evidence>
<dbReference type="Proteomes" id="UP001189429">
    <property type="component" value="Unassembled WGS sequence"/>
</dbReference>
<evidence type="ECO:0000313" key="3">
    <source>
        <dbReference type="Proteomes" id="UP001189429"/>
    </source>
</evidence>
<sequence length="158" mass="16125">MAAGAVFRLLVASLLATASRGLGEKSCLGEENCYAVAEEEVAELATPLLQTGRARQAQPSADAAAVVQAPTAPESAAGPVNASMQRVASDHTCITKNCECDDTVTCCYGTSCRQGWGGVDRCLFDSDPTDVSAQDPEKCVCSPPAGYGMGSANNASSA</sequence>
<accession>A0ABN9XJD3</accession>
<evidence type="ECO:0000313" key="2">
    <source>
        <dbReference type="EMBL" id="CAK0898087.1"/>
    </source>
</evidence>
<feature type="signal peptide" evidence="1">
    <location>
        <begin position="1"/>
        <end position="23"/>
    </location>
</feature>
<gene>
    <name evidence="2" type="ORF">PCOR1329_LOCUS76072</name>
</gene>
<protein>
    <submittedName>
        <fullName evidence="2">Uncharacterized protein</fullName>
    </submittedName>
</protein>
<keyword evidence="1" id="KW-0732">Signal</keyword>
<organism evidence="2 3">
    <name type="scientific">Prorocentrum cordatum</name>
    <dbReference type="NCBI Taxonomy" id="2364126"/>
    <lineage>
        <taxon>Eukaryota</taxon>
        <taxon>Sar</taxon>
        <taxon>Alveolata</taxon>
        <taxon>Dinophyceae</taxon>
        <taxon>Prorocentrales</taxon>
        <taxon>Prorocentraceae</taxon>
        <taxon>Prorocentrum</taxon>
    </lineage>
</organism>
<dbReference type="EMBL" id="CAUYUJ010020426">
    <property type="protein sequence ID" value="CAK0898087.1"/>
    <property type="molecule type" value="Genomic_DNA"/>
</dbReference>
<feature type="chain" id="PRO_5046612749" evidence="1">
    <location>
        <begin position="24"/>
        <end position="158"/>
    </location>
</feature>
<proteinExistence type="predicted"/>
<reference evidence="2" key="1">
    <citation type="submission" date="2023-10" db="EMBL/GenBank/DDBJ databases">
        <authorList>
            <person name="Chen Y."/>
            <person name="Shah S."/>
            <person name="Dougan E. K."/>
            <person name="Thang M."/>
            <person name="Chan C."/>
        </authorList>
    </citation>
    <scope>NUCLEOTIDE SEQUENCE [LARGE SCALE GENOMIC DNA]</scope>
</reference>
<name>A0ABN9XJD3_9DINO</name>